<dbReference type="InterPro" id="IPR024562">
    <property type="entry name" value="YqhG"/>
</dbReference>
<dbReference type="GeneID" id="78008043"/>
<evidence type="ECO:0000313" key="2">
    <source>
        <dbReference type="Proteomes" id="UP000450457"/>
    </source>
</evidence>
<evidence type="ECO:0000313" key="1">
    <source>
        <dbReference type="EMBL" id="MYL71900.1"/>
    </source>
</evidence>
<accession>A0A845FD78</accession>
<dbReference type="OrthoDB" id="2433584at2"/>
<dbReference type="Pfam" id="PF11079">
    <property type="entry name" value="YqhG"/>
    <property type="match status" value="1"/>
</dbReference>
<dbReference type="RefSeq" id="WP_160914968.1">
    <property type="nucleotide sequence ID" value="NZ_WMFA01000005.1"/>
</dbReference>
<dbReference type="EMBL" id="WMFA01000005">
    <property type="protein sequence ID" value="MYL71900.1"/>
    <property type="molecule type" value="Genomic_DNA"/>
</dbReference>
<name>A0A845FD78_9BACI</name>
<protein>
    <recommendedName>
        <fullName evidence="3">YqhG family protein</fullName>
    </recommendedName>
</protein>
<proteinExistence type="predicted"/>
<sequence>MNAPNPHKSFVKQFFSSHGCTIISDSPSQFTVQLTNEMDEEIMNRPFYWHYMKKMNREGVPMKLTFSDTDQKQAGGIYLHAGTPKLHRLYNTAISKARTARLYEVVHQTRGQNRAMSPWLVVNGLLHFRGKHTRDESVSIGINLIHGTMMLGMMDKMMDMNFETTVSDYTFPMRPVISLSHAYKRMERHIETYVGSLDHQWAKDSLHHLEKETQLLESFYESEDIGLDSFTKEREQLDNRYKPYIEMEVINGGLFYISQETSKTWIQHEVSDAPSDRHL</sequence>
<reference evidence="1 2" key="1">
    <citation type="submission" date="2019-11" db="EMBL/GenBank/DDBJ databases">
        <title>Genome sequences of 17 halophilic strains isolated from different environments.</title>
        <authorList>
            <person name="Furrow R.E."/>
        </authorList>
    </citation>
    <scope>NUCLEOTIDE SEQUENCE [LARGE SCALE GENOMIC DNA]</scope>
    <source>
        <strain evidence="1 2">SL-4</strain>
    </source>
</reference>
<dbReference type="AlphaFoldDB" id="A0A845FD78"/>
<comment type="caution">
    <text evidence="1">The sequence shown here is derived from an EMBL/GenBank/DDBJ whole genome shotgun (WGS) entry which is preliminary data.</text>
</comment>
<organism evidence="1 2">
    <name type="scientific">Halobacillus litoralis</name>
    <dbReference type="NCBI Taxonomy" id="45668"/>
    <lineage>
        <taxon>Bacteria</taxon>
        <taxon>Bacillati</taxon>
        <taxon>Bacillota</taxon>
        <taxon>Bacilli</taxon>
        <taxon>Bacillales</taxon>
        <taxon>Bacillaceae</taxon>
        <taxon>Halobacillus</taxon>
    </lineage>
</organism>
<evidence type="ECO:0008006" key="3">
    <source>
        <dbReference type="Google" id="ProtNLM"/>
    </source>
</evidence>
<gene>
    <name evidence="1" type="ORF">GLW00_13615</name>
</gene>
<dbReference type="Proteomes" id="UP000450457">
    <property type="component" value="Unassembled WGS sequence"/>
</dbReference>